<dbReference type="Gene3D" id="1.20.120.530">
    <property type="entry name" value="GntR ligand-binding domain-like"/>
    <property type="match status" value="1"/>
</dbReference>
<evidence type="ECO:0000256" key="1">
    <source>
        <dbReference type="ARBA" id="ARBA00023015"/>
    </source>
</evidence>
<dbReference type="PANTHER" id="PTHR43537:SF45">
    <property type="entry name" value="GNTR FAMILY REGULATORY PROTEIN"/>
    <property type="match status" value="1"/>
</dbReference>
<dbReference type="CDD" id="cd07377">
    <property type="entry name" value="WHTH_GntR"/>
    <property type="match status" value="1"/>
</dbReference>
<dbReference type="STRING" id="1416806.CAL12_01430"/>
<dbReference type="GO" id="GO:0003677">
    <property type="term" value="F:DNA binding"/>
    <property type="evidence" value="ECO:0007669"/>
    <property type="project" value="UniProtKB-KW"/>
</dbReference>
<dbReference type="EMBL" id="CP021108">
    <property type="protein sequence ID" value="ARP79619.1"/>
    <property type="molecule type" value="Genomic_DNA"/>
</dbReference>
<sequence>MSTADQIDPSTLAENIAATVYTAVRAKAVSHDFLPGERLNEGELARELNVSRTPLREALHRLATEGFLRSVPGKGFFFRNLDPKELFDLYELRASLEVAAAQLAVERASDEQIAAVASLVREDVAASGCSQLELIAQDEAFHQRFVALAGNLEMSRVLDNINARIQFVRWIDVGAPTRRATHHDHNAIIDALARRDLDACTALLKKHIGRRQDEIVEAAHARVAQLFTQRATRGRA</sequence>
<dbReference type="InterPro" id="IPR036388">
    <property type="entry name" value="WH-like_DNA-bd_sf"/>
</dbReference>
<dbReference type="Pfam" id="PF00392">
    <property type="entry name" value="GntR"/>
    <property type="match status" value="1"/>
</dbReference>
<evidence type="ECO:0000313" key="6">
    <source>
        <dbReference type="Proteomes" id="UP000194151"/>
    </source>
</evidence>
<organism evidence="5 6">
    <name type="scientific">Bordetella genomosp. 8</name>
    <dbReference type="NCBI Taxonomy" id="1416806"/>
    <lineage>
        <taxon>Bacteria</taxon>
        <taxon>Pseudomonadati</taxon>
        <taxon>Pseudomonadota</taxon>
        <taxon>Betaproteobacteria</taxon>
        <taxon>Burkholderiales</taxon>
        <taxon>Alcaligenaceae</taxon>
        <taxon>Bordetella</taxon>
    </lineage>
</organism>
<keyword evidence="1" id="KW-0805">Transcription regulation</keyword>
<dbReference type="Proteomes" id="UP000194151">
    <property type="component" value="Chromosome"/>
</dbReference>
<name>A0A1W6YF16_9BORD</name>
<dbReference type="PROSITE" id="PS50949">
    <property type="entry name" value="HTH_GNTR"/>
    <property type="match status" value="1"/>
</dbReference>
<keyword evidence="6" id="KW-1185">Reference proteome</keyword>
<dbReference type="InterPro" id="IPR011711">
    <property type="entry name" value="GntR_C"/>
</dbReference>
<dbReference type="GO" id="GO:0003700">
    <property type="term" value="F:DNA-binding transcription factor activity"/>
    <property type="evidence" value="ECO:0007669"/>
    <property type="project" value="InterPro"/>
</dbReference>
<evidence type="ECO:0000259" key="4">
    <source>
        <dbReference type="PROSITE" id="PS50949"/>
    </source>
</evidence>
<keyword evidence="2" id="KW-0238">DNA-binding</keyword>
<dbReference type="AlphaFoldDB" id="A0A1W6YF16"/>
<dbReference type="OrthoDB" id="8680857at2"/>
<gene>
    <name evidence="5" type="ORF">CAL12_01430</name>
</gene>
<dbReference type="PANTHER" id="PTHR43537">
    <property type="entry name" value="TRANSCRIPTIONAL REGULATOR, GNTR FAMILY"/>
    <property type="match status" value="1"/>
</dbReference>
<dbReference type="PRINTS" id="PR00035">
    <property type="entry name" value="HTHGNTR"/>
</dbReference>
<proteinExistence type="predicted"/>
<dbReference type="InterPro" id="IPR008920">
    <property type="entry name" value="TF_FadR/GntR_C"/>
</dbReference>
<protein>
    <recommendedName>
        <fullName evidence="4">HTH gntR-type domain-containing protein</fullName>
    </recommendedName>
</protein>
<dbReference type="InterPro" id="IPR036390">
    <property type="entry name" value="WH_DNA-bd_sf"/>
</dbReference>
<dbReference type="SMART" id="SM00895">
    <property type="entry name" value="FCD"/>
    <property type="match status" value="1"/>
</dbReference>
<accession>A0A1W6YF16</accession>
<dbReference type="SUPFAM" id="SSF48008">
    <property type="entry name" value="GntR ligand-binding domain-like"/>
    <property type="match status" value="1"/>
</dbReference>
<evidence type="ECO:0000256" key="2">
    <source>
        <dbReference type="ARBA" id="ARBA00023125"/>
    </source>
</evidence>
<dbReference type="SMART" id="SM00345">
    <property type="entry name" value="HTH_GNTR"/>
    <property type="match status" value="1"/>
</dbReference>
<evidence type="ECO:0000313" key="5">
    <source>
        <dbReference type="EMBL" id="ARP79619.1"/>
    </source>
</evidence>
<dbReference type="InterPro" id="IPR000524">
    <property type="entry name" value="Tscrpt_reg_HTH_GntR"/>
</dbReference>
<dbReference type="KEGG" id="bgv:CAL12_01430"/>
<evidence type="ECO:0000256" key="3">
    <source>
        <dbReference type="ARBA" id="ARBA00023163"/>
    </source>
</evidence>
<reference evidence="5 6" key="1">
    <citation type="submission" date="2017-05" db="EMBL/GenBank/DDBJ databases">
        <title>Complete and WGS of Bordetella genogroups.</title>
        <authorList>
            <person name="Spilker T."/>
            <person name="LiPuma J."/>
        </authorList>
    </citation>
    <scope>NUCLEOTIDE SEQUENCE [LARGE SCALE GENOMIC DNA]</scope>
    <source>
        <strain evidence="5 6">AU19157</strain>
    </source>
</reference>
<dbReference type="SUPFAM" id="SSF46785">
    <property type="entry name" value="Winged helix' DNA-binding domain"/>
    <property type="match status" value="1"/>
</dbReference>
<dbReference type="Pfam" id="PF07729">
    <property type="entry name" value="FCD"/>
    <property type="match status" value="1"/>
</dbReference>
<feature type="domain" description="HTH gntR-type" evidence="4">
    <location>
        <begin position="14"/>
        <end position="81"/>
    </location>
</feature>
<dbReference type="Gene3D" id="1.10.10.10">
    <property type="entry name" value="Winged helix-like DNA-binding domain superfamily/Winged helix DNA-binding domain"/>
    <property type="match status" value="1"/>
</dbReference>
<keyword evidence="3" id="KW-0804">Transcription</keyword>